<dbReference type="InterPro" id="IPR051267">
    <property type="entry name" value="STEAP_metalloreductase"/>
</dbReference>
<keyword evidence="4" id="KW-1185">Reference proteome</keyword>
<evidence type="ECO:0000313" key="3">
    <source>
        <dbReference type="EMBL" id="SDR33839.1"/>
    </source>
</evidence>
<dbReference type="EMBL" id="FNKP01000002">
    <property type="protein sequence ID" value="SDR33839.1"/>
    <property type="molecule type" value="Genomic_DNA"/>
</dbReference>
<protein>
    <recommendedName>
        <fullName evidence="2">Pyrroline-5-carboxylate reductase catalytic N-terminal domain-containing protein</fullName>
    </recommendedName>
</protein>
<dbReference type="Pfam" id="PF03807">
    <property type="entry name" value="F420_oxidored"/>
    <property type="match status" value="1"/>
</dbReference>
<reference evidence="4" key="1">
    <citation type="submission" date="2016-10" db="EMBL/GenBank/DDBJ databases">
        <authorList>
            <person name="Varghese N."/>
        </authorList>
    </citation>
    <scope>NUCLEOTIDE SEQUENCE [LARGE SCALE GENOMIC DNA]</scope>
    <source>
        <strain evidence="4">GAS106B</strain>
    </source>
</reference>
<sequence length="199" mass="20933">MKVGFIGAANIAQTYSKHLLRSGHSVVLSNRSGPETLTDLVAALGARASAASVEVAAKADVVVLALPWTQLRSLQQRDIDWSGRIVIDATNALLTYAPDFRRADLGGRTSSEIVADMLPGARIVKALNTLYFKVLERAPSEAGGRRVMFLSGDDSEAKKTVSSILSSTGFCPIDLGGLAEGGRIQQFGAPLAGPNLLAL</sequence>
<dbReference type="Proteomes" id="UP000183487">
    <property type="component" value="Unassembled WGS sequence"/>
</dbReference>
<dbReference type="PANTHER" id="PTHR14239:SF10">
    <property type="entry name" value="REDUCTASE"/>
    <property type="match status" value="1"/>
</dbReference>
<dbReference type="OrthoDB" id="5499754at2"/>
<proteinExistence type="predicted"/>
<keyword evidence="1" id="KW-0560">Oxidoreductase</keyword>
<name>A0A1H1I8B9_9BURK</name>
<feature type="domain" description="Pyrroline-5-carboxylate reductase catalytic N-terminal" evidence="2">
    <location>
        <begin position="2"/>
        <end position="91"/>
    </location>
</feature>
<evidence type="ECO:0000256" key="1">
    <source>
        <dbReference type="ARBA" id="ARBA00023002"/>
    </source>
</evidence>
<evidence type="ECO:0000259" key="2">
    <source>
        <dbReference type="Pfam" id="PF03807"/>
    </source>
</evidence>
<dbReference type="GO" id="GO:0016491">
    <property type="term" value="F:oxidoreductase activity"/>
    <property type="evidence" value="ECO:0007669"/>
    <property type="project" value="UniProtKB-KW"/>
</dbReference>
<gene>
    <name evidence="3" type="ORF">SAMN05443245_4798</name>
</gene>
<dbReference type="InterPro" id="IPR028939">
    <property type="entry name" value="P5C_Rdtase_cat_N"/>
</dbReference>
<dbReference type="AlphaFoldDB" id="A0A1H1I8B9"/>
<dbReference type="SUPFAM" id="SSF51735">
    <property type="entry name" value="NAD(P)-binding Rossmann-fold domains"/>
    <property type="match status" value="1"/>
</dbReference>
<accession>A0A1H1I8B9</accession>
<dbReference type="PANTHER" id="PTHR14239">
    <property type="entry name" value="DUDULIN-RELATED"/>
    <property type="match status" value="1"/>
</dbReference>
<evidence type="ECO:0000313" key="4">
    <source>
        <dbReference type="Proteomes" id="UP000183487"/>
    </source>
</evidence>
<dbReference type="InterPro" id="IPR036291">
    <property type="entry name" value="NAD(P)-bd_dom_sf"/>
</dbReference>
<dbReference type="Gene3D" id="3.40.50.720">
    <property type="entry name" value="NAD(P)-binding Rossmann-like Domain"/>
    <property type="match status" value="1"/>
</dbReference>
<organism evidence="3 4">
    <name type="scientific">Paraburkholderia fungorum</name>
    <dbReference type="NCBI Taxonomy" id="134537"/>
    <lineage>
        <taxon>Bacteria</taxon>
        <taxon>Pseudomonadati</taxon>
        <taxon>Pseudomonadota</taxon>
        <taxon>Betaproteobacteria</taxon>
        <taxon>Burkholderiales</taxon>
        <taxon>Burkholderiaceae</taxon>
        <taxon>Paraburkholderia</taxon>
    </lineage>
</organism>